<organism evidence="2 3">
    <name type="scientific">Candidatus Portnoybacteria bacterium RIFCSPLOWO2_02_FULL_39_11</name>
    <dbReference type="NCBI Taxonomy" id="1802001"/>
    <lineage>
        <taxon>Bacteria</taxon>
        <taxon>Candidatus Portnoyibacteriota</taxon>
    </lineage>
</organism>
<proteinExistence type="predicted"/>
<dbReference type="EMBL" id="MHNF01000032">
    <property type="protein sequence ID" value="OGZ40441.1"/>
    <property type="molecule type" value="Genomic_DNA"/>
</dbReference>
<feature type="compositionally biased region" description="Basic and acidic residues" evidence="1">
    <location>
        <begin position="39"/>
        <end position="55"/>
    </location>
</feature>
<accession>A0A1G2FSC5</accession>
<name>A0A1G2FSC5_9BACT</name>
<reference evidence="2 3" key="1">
    <citation type="journal article" date="2016" name="Nat. Commun.">
        <title>Thousands of microbial genomes shed light on interconnected biogeochemical processes in an aquifer system.</title>
        <authorList>
            <person name="Anantharaman K."/>
            <person name="Brown C.T."/>
            <person name="Hug L.A."/>
            <person name="Sharon I."/>
            <person name="Castelle C.J."/>
            <person name="Probst A.J."/>
            <person name="Thomas B.C."/>
            <person name="Singh A."/>
            <person name="Wilkins M.J."/>
            <person name="Karaoz U."/>
            <person name="Brodie E.L."/>
            <person name="Williams K.H."/>
            <person name="Hubbard S.S."/>
            <person name="Banfield J.F."/>
        </authorList>
    </citation>
    <scope>NUCLEOTIDE SEQUENCE [LARGE SCALE GENOMIC DNA]</scope>
</reference>
<gene>
    <name evidence="2" type="ORF">A3B04_02340</name>
</gene>
<feature type="region of interest" description="Disordered" evidence="1">
    <location>
        <begin position="33"/>
        <end position="57"/>
    </location>
</feature>
<evidence type="ECO:0000313" key="3">
    <source>
        <dbReference type="Proteomes" id="UP000177126"/>
    </source>
</evidence>
<protein>
    <submittedName>
        <fullName evidence="2">Uncharacterized protein</fullName>
    </submittedName>
</protein>
<sequence length="76" mass="8501">MGLLILGSSTNLPAHWEGEARTRKKINAAANREGMAEGGGEKFRHARANTKEGQPRRHRQILAVQKVRLKILSSYH</sequence>
<dbReference type="AlphaFoldDB" id="A0A1G2FSC5"/>
<evidence type="ECO:0000313" key="2">
    <source>
        <dbReference type="EMBL" id="OGZ40441.1"/>
    </source>
</evidence>
<dbReference type="Proteomes" id="UP000177126">
    <property type="component" value="Unassembled WGS sequence"/>
</dbReference>
<evidence type="ECO:0000256" key="1">
    <source>
        <dbReference type="SAM" id="MobiDB-lite"/>
    </source>
</evidence>
<comment type="caution">
    <text evidence="2">The sequence shown here is derived from an EMBL/GenBank/DDBJ whole genome shotgun (WGS) entry which is preliminary data.</text>
</comment>